<protein>
    <recommendedName>
        <fullName evidence="3">THAP-type domain-containing protein</fullName>
    </recommendedName>
</protein>
<dbReference type="STRING" id="456900.A0A151I8J2"/>
<dbReference type="Proteomes" id="UP000078542">
    <property type="component" value="Unassembled WGS sequence"/>
</dbReference>
<name>A0A151I8J2_9HYME</name>
<dbReference type="AlphaFoldDB" id="A0A151I8J2"/>
<accession>A0A151I8J2</accession>
<sequence>RTIETSTEHLHKNYRVCGNHFEEAMFLNLKNRLQPHAILTSLIKDNNSNNLLFCDSEILFSSNNSK</sequence>
<reference evidence="1 2" key="1">
    <citation type="submission" date="2016-03" db="EMBL/GenBank/DDBJ databases">
        <title>Cyphomyrmex costatus WGS genome.</title>
        <authorList>
            <person name="Nygaard S."/>
            <person name="Hu H."/>
            <person name="Boomsma J."/>
            <person name="Zhang G."/>
        </authorList>
    </citation>
    <scope>NUCLEOTIDE SEQUENCE [LARGE SCALE GENOMIC DNA]</scope>
    <source>
        <strain evidence="1">MS0001</strain>
        <tissue evidence="1">Whole body</tissue>
    </source>
</reference>
<gene>
    <name evidence="1" type="ORF">ALC62_14625</name>
</gene>
<evidence type="ECO:0000313" key="2">
    <source>
        <dbReference type="Proteomes" id="UP000078542"/>
    </source>
</evidence>
<evidence type="ECO:0000313" key="1">
    <source>
        <dbReference type="EMBL" id="KYM94741.1"/>
    </source>
</evidence>
<feature type="non-terminal residue" evidence="1">
    <location>
        <position position="1"/>
    </location>
</feature>
<evidence type="ECO:0008006" key="3">
    <source>
        <dbReference type="Google" id="ProtNLM"/>
    </source>
</evidence>
<organism evidence="1 2">
    <name type="scientific">Cyphomyrmex costatus</name>
    <dbReference type="NCBI Taxonomy" id="456900"/>
    <lineage>
        <taxon>Eukaryota</taxon>
        <taxon>Metazoa</taxon>
        <taxon>Ecdysozoa</taxon>
        <taxon>Arthropoda</taxon>
        <taxon>Hexapoda</taxon>
        <taxon>Insecta</taxon>
        <taxon>Pterygota</taxon>
        <taxon>Neoptera</taxon>
        <taxon>Endopterygota</taxon>
        <taxon>Hymenoptera</taxon>
        <taxon>Apocrita</taxon>
        <taxon>Aculeata</taxon>
        <taxon>Formicoidea</taxon>
        <taxon>Formicidae</taxon>
        <taxon>Myrmicinae</taxon>
        <taxon>Cyphomyrmex</taxon>
    </lineage>
</organism>
<proteinExistence type="predicted"/>
<dbReference type="EMBL" id="KQ978348">
    <property type="protein sequence ID" value="KYM94741.1"/>
    <property type="molecule type" value="Genomic_DNA"/>
</dbReference>
<keyword evidence="2" id="KW-1185">Reference proteome</keyword>